<accession>A0AAY5KI39</accession>
<keyword evidence="2" id="KW-0812">Transmembrane</keyword>
<dbReference type="AlphaFoldDB" id="A0AAY5KI39"/>
<dbReference type="PANTHER" id="PTHR44444">
    <property type="entry name" value="PROTEIN SEL-1 HOMOLOG 3"/>
    <property type="match status" value="1"/>
</dbReference>
<dbReference type="InterPro" id="IPR042756">
    <property type="entry name" value="Sel-1L3"/>
</dbReference>
<dbReference type="Gene3D" id="1.25.40.10">
    <property type="entry name" value="Tetratricopeptide repeat domain"/>
    <property type="match status" value="1"/>
</dbReference>
<evidence type="ECO:0008006" key="6">
    <source>
        <dbReference type="Google" id="ProtNLM"/>
    </source>
</evidence>
<keyword evidence="2" id="KW-0472">Membrane</keyword>
<reference evidence="4" key="2">
    <citation type="submission" date="2025-08" db="UniProtKB">
        <authorList>
            <consortium name="Ensembl"/>
        </authorList>
    </citation>
    <scope>IDENTIFICATION</scope>
</reference>
<dbReference type="InterPro" id="IPR006597">
    <property type="entry name" value="Sel1-like"/>
</dbReference>
<reference evidence="4" key="3">
    <citation type="submission" date="2025-09" db="UniProtKB">
        <authorList>
            <consortium name="Ensembl"/>
        </authorList>
    </citation>
    <scope>IDENTIFICATION</scope>
</reference>
<dbReference type="SUPFAM" id="SSF81901">
    <property type="entry name" value="HCP-like"/>
    <property type="match status" value="2"/>
</dbReference>
<protein>
    <recommendedName>
        <fullName evidence="6">SEL1L family member 3</fullName>
    </recommendedName>
</protein>
<keyword evidence="5" id="KW-1185">Reference proteome</keyword>
<sequence>MKATFKPCGCVISIAICMSLALCESSFHTSVSSSPVRESTVLHNDSIQFDHVPNIAMDGSVVRIRYQCSRACEVGVEVVVFSTQNRTGVLAFQKRWTNHRRLHVSRTLPVKLKFTQDLHHRDDCVIKHSADVRSAVVQAWLYHLEQGDKCHVNKTSSYLGSLVRTFKVLQAVLPSQCPARPFPRCPTWMADLRWQLTRDRLHQCRPHESDTVDMLTFPMASTGERFGVIRKIQPFVNRGLEQARLLTVEKARMTVSVWVYLVQWCDKSLCGIIHHIDQNSKYDTPLVQLTNTGDIIIQVRVASGRDQAFRAHMAMPLFTWIRLDCFMQGSKVTLQVTPAVKMEGMVEHVHIFDFQTDIHYNDTAGYFVIGGSRFLPGIHGFFGPIKYYRLGTEKVINPLAPTTLEVLDKKLRQCDEIRTLTVTFLQALTQSQEVSMTGFCHSHYISLWRRFGQNSCRQTWTWEAQMKHRTLFSFLTTQHTRMWNRTTPLNKLGSRMFEHVVRILSNRGSPNVDPTTPSSLIELLQTSSCYGYHHASLLLSTIHLAGLMGHVDQQQGHVFSLIGALGDDRLALMHLGYKHTQGIDGFPKDFDMAYVYYSNVGAQTSIDQGHVLEYKQHITEHIRISNEDQLKGLTHETGDTFLFLKLQADKGDVESQKHLAKLLFWGQNGISRDVGSAIKWYARSAIEMEDPTAMYDFAILLLKGQGVKRNRTLALQLMEKAVAKGSVQALNALGWYHSTILKDYKTAFELFDQAARNGSHDGLFNLGIFHLNGKIPNNPGKNETAAFHLFLNSSLHGHVDGAVEAAWYLSTGHLEGVVRDTERAVIMLKQICEQNGYLGYVVREALQAFLQDSWGEALLRYAMAAETGLGVAQNNVAYLCEEMEQSYDCRWRYYNHSTMNYDPHDSGLLKMGDFYFSSSVPGAVDQALSLYTRAALAGSSQGIYQLVILAEKGYGVPWIIRDWLNISVHDGLDIVTERLLERCVELNDDKDLTPCALSLLRVRIGKAWSKITQNTIQLSLVYASAATLIITLINLLILNVLECLQMDIPPRQGRHTAGRAVENPQTSNRNGPQDQNDLLRGEDRMSRMVTMSQGLWFNLWRGTQIVRRTADLSVTVSGVCLCALCTLILHHLLQ</sequence>
<dbReference type="PANTHER" id="PTHR44444:SF1">
    <property type="entry name" value="PROTEIN SEL-1 HOMOLOG 3"/>
    <property type="match status" value="1"/>
</dbReference>
<evidence type="ECO:0000256" key="3">
    <source>
        <dbReference type="SAM" id="SignalP"/>
    </source>
</evidence>
<reference evidence="4 5" key="1">
    <citation type="submission" date="2020-02" db="EMBL/GenBank/DDBJ databases">
        <title>Esox lucius (northern pike) genome, fEsoLuc1, primary haplotype.</title>
        <authorList>
            <person name="Myers G."/>
            <person name="Karagic N."/>
            <person name="Meyer A."/>
            <person name="Pippel M."/>
            <person name="Reichard M."/>
            <person name="Winkler S."/>
            <person name="Tracey A."/>
            <person name="Sims Y."/>
            <person name="Howe K."/>
            <person name="Rhie A."/>
            <person name="Formenti G."/>
            <person name="Durbin R."/>
            <person name="Fedrigo O."/>
            <person name="Jarvis E.D."/>
        </authorList>
    </citation>
    <scope>NUCLEOTIDE SEQUENCE [LARGE SCALE GENOMIC DNA]</scope>
</reference>
<feature type="transmembrane region" description="Helical" evidence="2">
    <location>
        <begin position="1020"/>
        <end position="1041"/>
    </location>
</feature>
<evidence type="ECO:0000313" key="5">
    <source>
        <dbReference type="Proteomes" id="UP000265140"/>
    </source>
</evidence>
<feature type="compositionally biased region" description="Polar residues" evidence="1">
    <location>
        <begin position="1063"/>
        <end position="1076"/>
    </location>
</feature>
<name>A0AAY5KI39_ESOLU</name>
<dbReference type="Proteomes" id="UP000265140">
    <property type="component" value="Chromosome 8"/>
</dbReference>
<proteinExistence type="predicted"/>
<evidence type="ECO:0000313" key="4">
    <source>
        <dbReference type="Ensembl" id="ENSELUP00000088783.1"/>
    </source>
</evidence>
<organism evidence="4 5">
    <name type="scientific">Esox lucius</name>
    <name type="common">Northern pike</name>
    <dbReference type="NCBI Taxonomy" id="8010"/>
    <lineage>
        <taxon>Eukaryota</taxon>
        <taxon>Metazoa</taxon>
        <taxon>Chordata</taxon>
        <taxon>Craniata</taxon>
        <taxon>Vertebrata</taxon>
        <taxon>Euteleostomi</taxon>
        <taxon>Actinopterygii</taxon>
        <taxon>Neopterygii</taxon>
        <taxon>Teleostei</taxon>
        <taxon>Protacanthopterygii</taxon>
        <taxon>Esociformes</taxon>
        <taxon>Esocidae</taxon>
        <taxon>Esox</taxon>
    </lineage>
</organism>
<dbReference type="Pfam" id="PF08238">
    <property type="entry name" value="Sel1"/>
    <property type="match status" value="8"/>
</dbReference>
<dbReference type="InterPro" id="IPR011990">
    <property type="entry name" value="TPR-like_helical_dom_sf"/>
</dbReference>
<dbReference type="GeneTree" id="ENSGT00940000167983"/>
<keyword evidence="3" id="KW-0732">Signal</keyword>
<feature type="transmembrane region" description="Helical" evidence="2">
    <location>
        <begin position="1112"/>
        <end position="1133"/>
    </location>
</feature>
<dbReference type="Ensembl" id="ENSELUT00000093726.1">
    <property type="protein sequence ID" value="ENSELUP00000088783.1"/>
    <property type="gene ID" value="ENSELUG00000005999.3"/>
</dbReference>
<evidence type="ECO:0000256" key="1">
    <source>
        <dbReference type="SAM" id="MobiDB-lite"/>
    </source>
</evidence>
<evidence type="ECO:0000256" key="2">
    <source>
        <dbReference type="SAM" id="Phobius"/>
    </source>
</evidence>
<keyword evidence="2" id="KW-1133">Transmembrane helix</keyword>
<feature type="chain" id="PRO_5044196299" description="SEL1L family member 3" evidence="3">
    <location>
        <begin position="24"/>
        <end position="1134"/>
    </location>
</feature>
<dbReference type="SMART" id="SM00671">
    <property type="entry name" value="SEL1"/>
    <property type="match status" value="7"/>
</dbReference>
<feature type="signal peptide" evidence="3">
    <location>
        <begin position="1"/>
        <end position="23"/>
    </location>
</feature>
<feature type="region of interest" description="Disordered" evidence="1">
    <location>
        <begin position="1054"/>
        <end position="1078"/>
    </location>
</feature>
<gene>
    <name evidence="4" type="primary">SEL1L3</name>
</gene>